<dbReference type="EMBL" id="LLXI01000891">
    <property type="protein sequence ID" value="PKY50574.1"/>
    <property type="molecule type" value="Genomic_DNA"/>
</dbReference>
<dbReference type="Proteomes" id="UP000234323">
    <property type="component" value="Unassembled WGS sequence"/>
</dbReference>
<comment type="caution">
    <text evidence="5">The sequence shown here is derived from an EMBL/GenBank/DDBJ whole genome shotgun (WGS) entry which is preliminary data.</text>
</comment>
<evidence type="ECO:0000313" key="5">
    <source>
        <dbReference type="EMBL" id="PKY50574.1"/>
    </source>
</evidence>
<keyword evidence="1" id="KW-0346">Stress response</keyword>
<sequence length="125" mass="14084">MDLWRFERSQTGGTRSGRGNNTYFVPLIDVHENDKEFLVNAELPGLNKDQINIDVRDNALIISGETKKDQKYGKGETLIQERSFIRSISLPPNVKAEVITAKFENGLLELKLPKSAPTGRKITIE</sequence>
<comment type="similarity">
    <text evidence="2 3">Belongs to the small heat shock protein (HSP20) family.</text>
</comment>
<dbReference type="CDD" id="cd06464">
    <property type="entry name" value="ACD_sHsps-like"/>
    <property type="match status" value="1"/>
</dbReference>
<dbReference type="PANTHER" id="PTHR11527">
    <property type="entry name" value="HEAT-SHOCK PROTEIN 20 FAMILY MEMBER"/>
    <property type="match status" value="1"/>
</dbReference>
<dbReference type="InterPro" id="IPR031107">
    <property type="entry name" value="Small_HSP"/>
</dbReference>
<gene>
    <name evidence="5" type="ORF">RhiirA4_530726</name>
</gene>
<dbReference type="SUPFAM" id="SSF49764">
    <property type="entry name" value="HSP20-like chaperones"/>
    <property type="match status" value="1"/>
</dbReference>
<accession>A0A2I1GVL3</accession>
<evidence type="ECO:0000313" key="6">
    <source>
        <dbReference type="Proteomes" id="UP000234323"/>
    </source>
</evidence>
<dbReference type="VEuPathDB" id="FungiDB:FUN_015810"/>
<proteinExistence type="inferred from homology"/>
<dbReference type="OrthoDB" id="1431247at2759"/>
<protein>
    <submittedName>
        <fullName evidence="5">HSP20-like chaperone</fullName>
    </submittedName>
</protein>
<dbReference type="InterPro" id="IPR002068">
    <property type="entry name" value="A-crystallin/Hsp20_dom"/>
</dbReference>
<name>A0A2I1GVL3_9GLOM</name>
<dbReference type="VEuPathDB" id="FungiDB:RhiirFUN_013072"/>
<dbReference type="InterPro" id="IPR008978">
    <property type="entry name" value="HSP20-like_chaperone"/>
</dbReference>
<evidence type="ECO:0000259" key="4">
    <source>
        <dbReference type="PROSITE" id="PS01031"/>
    </source>
</evidence>
<keyword evidence="6" id="KW-1185">Reference proteome</keyword>
<evidence type="ECO:0000256" key="3">
    <source>
        <dbReference type="RuleBase" id="RU003616"/>
    </source>
</evidence>
<dbReference type="PROSITE" id="PS01031">
    <property type="entry name" value="SHSP"/>
    <property type="match status" value="1"/>
</dbReference>
<organism evidence="5 6">
    <name type="scientific">Rhizophagus irregularis</name>
    <dbReference type="NCBI Taxonomy" id="588596"/>
    <lineage>
        <taxon>Eukaryota</taxon>
        <taxon>Fungi</taxon>
        <taxon>Fungi incertae sedis</taxon>
        <taxon>Mucoromycota</taxon>
        <taxon>Glomeromycotina</taxon>
        <taxon>Glomeromycetes</taxon>
        <taxon>Glomerales</taxon>
        <taxon>Glomeraceae</taxon>
        <taxon>Rhizophagus</taxon>
    </lineage>
</organism>
<dbReference type="AlphaFoldDB" id="A0A2I1GVL3"/>
<dbReference type="Gene3D" id="2.60.40.790">
    <property type="match status" value="1"/>
</dbReference>
<dbReference type="Pfam" id="PF00011">
    <property type="entry name" value="HSP20"/>
    <property type="match status" value="1"/>
</dbReference>
<feature type="domain" description="SHSP" evidence="4">
    <location>
        <begin position="18"/>
        <end position="125"/>
    </location>
</feature>
<reference evidence="5 6" key="1">
    <citation type="submission" date="2015-10" db="EMBL/GenBank/DDBJ databases">
        <title>Genome analyses suggest a sexual origin of heterokaryosis in a supposedly ancient asexual fungus.</title>
        <authorList>
            <person name="Ropars J."/>
            <person name="Sedzielewska K."/>
            <person name="Noel J."/>
            <person name="Charron P."/>
            <person name="Farinelli L."/>
            <person name="Marton T."/>
            <person name="Kruger M."/>
            <person name="Pelin A."/>
            <person name="Brachmann A."/>
            <person name="Corradi N."/>
        </authorList>
    </citation>
    <scope>NUCLEOTIDE SEQUENCE [LARGE SCALE GENOMIC DNA]</scope>
    <source>
        <strain evidence="5 6">A4</strain>
    </source>
</reference>
<evidence type="ECO:0000256" key="2">
    <source>
        <dbReference type="PROSITE-ProRule" id="PRU00285"/>
    </source>
</evidence>
<dbReference type="VEuPathDB" id="FungiDB:RhiirA1_500040"/>
<evidence type="ECO:0000256" key="1">
    <source>
        <dbReference type="ARBA" id="ARBA00023016"/>
    </source>
</evidence>